<organism evidence="1 2">
    <name type="scientific">Orbilia javanica</name>
    <dbReference type="NCBI Taxonomy" id="47235"/>
    <lineage>
        <taxon>Eukaryota</taxon>
        <taxon>Fungi</taxon>
        <taxon>Dikarya</taxon>
        <taxon>Ascomycota</taxon>
        <taxon>Pezizomycotina</taxon>
        <taxon>Orbiliomycetes</taxon>
        <taxon>Orbiliales</taxon>
        <taxon>Orbiliaceae</taxon>
        <taxon>Orbilia</taxon>
    </lineage>
</organism>
<dbReference type="AlphaFoldDB" id="A0AAN8RK73"/>
<comment type="caution">
    <text evidence="1">The sequence shown here is derived from an EMBL/GenBank/DDBJ whole genome shotgun (WGS) entry which is preliminary data.</text>
</comment>
<protein>
    <submittedName>
        <fullName evidence="1">Uncharacterized protein</fullName>
    </submittedName>
</protein>
<name>A0AAN8RK73_9PEZI</name>
<dbReference type="EMBL" id="JAVHNR010000009">
    <property type="protein sequence ID" value="KAK6333077.1"/>
    <property type="molecule type" value="Genomic_DNA"/>
</dbReference>
<evidence type="ECO:0000313" key="2">
    <source>
        <dbReference type="Proteomes" id="UP001313282"/>
    </source>
</evidence>
<gene>
    <name evidence="1" type="ORF">TWF718_010901</name>
</gene>
<keyword evidence="2" id="KW-1185">Reference proteome</keyword>
<proteinExistence type="predicted"/>
<sequence length="130" mass="14040">MTTESPPSLAASVVKGFPDLIMLPATNEVVRSPWLKDLKGPGLTGLEDPDALMSLSFFASPATSQGDSLASGFPINTANLDPELMVQDLNMQILQAQTEFEKIWFDVHRRVSTVFDVCRKFAAGANGGRV</sequence>
<accession>A0AAN8RK73</accession>
<evidence type="ECO:0000313" key="1">
    <source>
        <dbReference type="EMBL" id="KAK6333077.1"/>
    </source>
</evidence>
<dbReference type="Proteomes" id="UP001313282">
    <property type="component" value="Unassembled WGS sequence"/>
</dbReference>
<reference evidence="1 2" key="1">
    <citation type="submission" date="2019-10" db="EMBL/GenBank/DDBJ databases">
        <authorList>
            <person name="Palmer J.M."/>
        </authorList>
    </citation>
    <scope>NUCLEOTIDE SEQUENCE [LARGE SCALE GENOMIC DNA]</scope>
    <source>
        <strain evidence="1 2">TWF718</strain>
    </source>
</reference>